<protein>
    <submittedName>
        <fullName evidence="1">Uncharacterized protein</fullName>
    </submittedName>
</protein>
<name>A0A9N7U452_PLEPL</name>
<comment type="caution">
    <text evidence="1">The sequence shown here is derived from an EMBL/GenBank/DDBJ whole genome shotgun (WGS) entry which is preliminary data.</text>
</comment>
<dbReference type="AlphaFoldDB" id="A0A9N7U452"/>
<dbReference type="EMBL" id="CADEAL010000730">
    <property type="protein sequence ID" value="CAB1424430.1"/>
    <property type="molecule type" value="Genomic_DNA"/>
</dbReference>
<keyword evidence="2" id="KW-1185">Reference proteome</keyword>
<proteinExistence type="predicted"/>
<accession>A0A9N7U452</accession>
<dbReference type="PANTHER" id="PTHR34488:SF1">
    <property type="entry name" value="SI:CH211-245H14.1-RELATED"/>
    <property type="match status" value="1"/>
</dbReference>
<evidence type="ECO:0000313" key="2">
    <source>
        <dbReference type="Proteomes" id="UP001153269"/>
    </source>
</evidence>
<gene>
    <name evidence="1" type="ORF">PLEPLA_LOCUS12355</name>
</gene>
<sequence length="212" mass="23940">MNPWRLRTDDLLLQNSRTSPWSWRTRSALSPVARAHCQLETCGETEKYFSTSNQKAGTRQTTTTTTQIRKMPKVYSQVEGKTFGAHDVFLKELPKEKVKRVNSPVGSDAIIIFCPIVTRYETDINSALSKLPADVEIKKLILVVLHHTHDPEYTTPSSSDLSRGFDLKVDCLFHEQKGLLKCPKNDAAIQSVRQELDRPRPKDVSSGCCIIL</sequence>
<evidence type="ECO:0000313" key="1">
    <source>
        <dbReference type="EMBL" id="CAB1424430.1"/>
    </source>
</evidence>
<reference evidence="1" key="1">
    <citation type="submission" date="2020-03" db="EMBL/GenBank/DDBJ databases">
        <authorList>
            <person name="Weist P."/>
        </authorList>
    </citation>
    <scope>NUCLEOTIDE SEQUENCE</scope>
</reference>
<organism evidence="1 2">
    <name type="scientific">Pleuronectes platessa</name>
    <name type="common">European plaice</name>
    <dbReference type="NCBI Taxonomy" id="8262"/>
    <lineage>
        <taxon>Eukaryota</taxon>
        <taxon>Metazoa</taxon>
        <taxon>Chordata</taxon>
        <taxon>Craniata</taxon>
        <taxon>Vertebrata</taxon>
        <taxon>Euteleostomi</taxon>
        <taxon>Actinopterygii</taxon>
        <taxon>Neopterygii</taxon>
        <taxon>Teleostei</taxon>
        <taxon>Neoteleostei</taxon>
        <taxon>Acanthomorphata</taxon>
        <taxon>Carangaria</taxon>
        <taxon>Pleuronectiformes</taxon>
        <taxon>Pleuronectoidei</taxon>
        <taxon>Pleuronectidae</taxon>
        <taxon>Pleuronectes</taxon>
    </lineage>
</organism>
<dbReference type="Proteomes" id="UP001153269">
    <property type="component" value="Unassembled WGS sequence"/>
</dbReference>
<dbReference type="PANTHER" id="PTHR34488">
    <property type="entry name" value="SI:CH211-245H14.1-RELATED"/>
    <property type="match status" value="1"/>
</dbReference>